<dbReference type="FunFam" id="3.40.50.300:FF:001091">
    <property type="entry name" value="Probable disease resistance protein At1g61300"/>
    <property type="match status" value="1"/>
</dbReference>
<dbReference type="GO" id="GO:0009626">
    <property type="term" value="P:plant-type hypersensitive response"/>
    <property type="evidence" value="ECO:0007669"/>
    <property type="project" value="UniProtKB-ARBA"/>
</dbReference>
<dbReference type="Pfam" id="PF00931">
    <property type="entry name" value="NB-ARC"/>
    <property type="match status" value="1"/>
</dbReference>
<sequence>MAETVLLLAVKKIGSAVGKEVTTQFTKHAVQLTELQGSMGRSMTELRVIHDFLCQMDIRSRGNQVYQGWLEEVCKVVYMLEDMVDEYLHLVGHQHDLGCYFFLKRSFKQPRYVLSLDRIACMMKETEKNLAHLYQTKERWVLTTNNSDLTSDLSYIIVQKPRDLANISRSLEEEDLVGIEDNKQKLVEWLGDGDLARSVIVVHGMGGLGKTTLVATVYKNEQEKFHCHAWISVSQTYTREDILRQLIIEISNQLHVVLDISAMDMACLQHRLKSFLQEKKYLIVLDDVWTAQVHNDLFGALVPNLEGSRIIITTRNADIVHFTFQERALEMRRLSKDDSWELFCKKAFLKQECPIELKDISEQMVSKCDGLPLAIVSIGSLLFARDKTLEEWKKIHNQLGWELINNPGLVHVRNVLHLSYIYLPTSLKCCFLYCSLFPEDYLFKRKKLIRLWLAEGFIEMRGRNSMEEVAEGYINELVRMNLLQLVKRNSFGRVKSFRMHDVVRELAVDLCRRERFGVVYRDEDNLVESLEVMDERRMIIHTLNKDINQAISNARRLRSLIVLDKKMPSSKRIVPLIADNSRYMSILELSGLPIDNIPDAIGDLFNLRHLGLRDSKVKLLPDSIERLSNLLTLDLFRSKIQELPKGIVKLKKLRHLFATNVHDRSARNFRCHTGVRIHNGLERLTKLQTLQALEVQHEGSMRCLGQLKQMRTIRIWGVKGIYCEGICEYLHEMEFLSYLSINANGEDEVLQLNRLNPLPTNLKRLSLRGRLAQPGMLLGAPATGGQNNHSLYAVRLSWCQLDEDPLPSLSRWSNLTYLSLTRAYIGEQLVFLQGWFPRMKELYLTDMPDLMRLEIHQGALTSLQELVLVNLRGMTEVPPGIEFLQTTLKYLTFGEITEDFLTALHQCSRIGSIRWRYSIGGETVCSPVGNPHLVPVVQPGLRIRD</sequence>
<dbReference type="STRING" id="4536.A0A0E0G6P8"/>
<evidence type="ECO:0000313" key="11">
    <source>
        <dbReference type="EnsemblPlants" id="ONIVA02G18250.1"/>
    </source>
</evidence>
<feature type="domain" description="Disease resistance protein winged helix" evidence="9">
    <location>
        <begin position="436"/>
        <end position="507"/>
    </location>
</feature>
<dbReference type="OMA" id="CEYLHEM"/>
<dbReference type="PRINTS" id="PR00364">
    <property type="entry name" value="DISEASERSIST"/>
</dbReference>
<dbReference type="HOGENOM" id="CLU_000837_25_4_1"/>
<dbReference type="eggNOG" id="KOG4658">
    <property type="taxonomic scope" value="Eukaryota"/>
</dbReference>
<dbReference type="PANTHER" id="PTHR23155">
    <property type="entry name" value="DISEASE RESISTANCE PROTEIN RP"/>
    <property type="match status" value="1"/>
</dbReference>
<evidence type="ECO:0000259" key="10">
    <source>
        <dbReference type="Pfam" id="PF23598"/>
    </source>
</evidence>
<dbReference type="SUPFAM" id="SSF52540">
    <property type="entry name" value="P-loop containing nucleoside triphosphate hydrolases"/>
    <property type="match status" value="1"/>
</dbReference>
<dbReference type="PANTHER" id="PTHR23155:SF1098">
    <property type="entry name" value="OS11G0678400 PROTEIN"/>
    <property type="match status" value="1"/>
</dbReference>
<dbReference type="InterPro" id="IPR044974">
    <property type="entry name" value="Disease_R_plants"/>
</dbReference>
<proteinExistence type="inferred from homology"/>
<dbReference type="Gene3D" id="1.10.10.10">
    <property type="entry name" value="Winged helix-like DNA-binding domain superfamily/Winged helix DNA-binding domain"/>
    <property type="match status" value="1"/>
</dbReference>
<keyword evidence="6" id="KW-0175">Coiled coil</keyword>
<dbReference type="GO" id="GO:0002758">
    <property type="term" value="P:innate immune response-activating signaling pathway"/>
    <property type="evidence" value="ECO:0007669"/>
    <property type="project" value="UniProtKB-ARBA"/>
</dbReference>
<dbReference type="Proteomes" id="UP000006591">
    <property type="component" value="Chromosome 2"/>
</dbReference>
<evidence type="ECO:0000256" key="5">
    <source>
        <dbReference type="ARBA" id="ARBA00022821"/>
    </source>
</evidence>
<dbReference type="Pfam" id="PF23559">
    <property type="entry name" value="WHD_DRP"/>
    <property type="match status" value="1"/>
</dbReference>
<dbReference type="EnsemblPlants" id="ONIVA02G18250.1">
    <property type="protein sequence ID" value="ONIVA02G18250.1"/>
    <property type="gene ID" value="ONIVA02G18250"/>
</dbReference>
<keyword evidence="5" id="KW-0611">Plant defense</keyword>
<dbReference type="Gene3D" id="1.10.8.430">
    <property type="entry name" value="Helical domain of apoptotic protease-activating factors"/>
    <property type="match status" value="1"/>
</dbReference>
<name>A0A0E0G6P8_ORYNI</name>
<reference evidence="11" key="2">
    <citation type="submission" date="2018-04" db="EMBL/GenBank/DDBJ databases">
        <title>OnivRS2 (Oryza nivara Reference Sequence Version 2).</title>
        <authorList>
            <person name="Zhang J."/>
            <person name="Kudrna D."/>
            <person name="Lee S."/>
            <person name="Talag J."/>
            <person name="Rajasekar S."/>
            <person name="Welchert J."/>
            <person name="Hsing Y.-I."/>
            <person name="Wing R.A."/>
        </authorList>
    </citation>
    <scope>NUCLEOTIDE SEQUENCE [LARGE SCALE GENOMIC DNA]</scope>
    <source>
        <strain evidence="11">SL10</strain>
    </source>
</reference>
<dbReference type="InterPro" id="IPR058922">
    <property type="entry name" value="WHD_DRP"/>
</dbReference>
<dbReference type="Gramene" id="ONIVA02G18250.1">
    <property type="protein sequence ID" value="ONIVA02G18250.1"/>
    <property type="gene ID" value="ONIVA02G18250"/>
</dbReference>
<dbReference type="SUPFAM" id="SSF52058">
    <property type="entry name" value="L domain-like"/>
    <property type="match status" value="1"/>
</dbReference>
<dbReference type="GO" id="GO:0043531">
    <property type="term" value="F:ADP binding"/>
    <property type="evidence" value="ECO:0007669"/>
    <property type="project" value="InterPro"/>
</dbReference>
<evidence type="ECO:0000256" key="1">
    <source>
        <dbReference type="ARBA" id="ARBA00008894"/>
    </source>
</evidence>
<evidence type="ECO:0000313" key="12">
    <source>
        <dbReference type="Proteomes" id="UP000006591"/>
    </source>
</evidence>
<dbReference type="FunFam" id="1.10.10.10:FF:000322">
    <property type="entry name" value="Probable disease resistance protein At1g63360"/>
    <property type="match status" value="1"/>
</dbReference>
<protein>
    <recommendedName>
        <fullName evidence="13">NB-ARC domain-containing protein</fullName>
    </recommendedName>
</protein>
<feature type="domain" description="NB-ARC" evidence="7">
    <location>
        <begin position="180"/>
        <end position="351"/>
    </location>
</feature>
<keyword evidence="2" id="KW-0433">Leucine-rich repeat</keyword>
<evidence type="ECO:0000256" key="3">
    <source>
        <dbReference type="ARBA" id="ARBA00022737"/>
    </source>
</evidence>
<dbReference type="InterPro" id="IPR041118">
    <property type="entry name" value="Rx_N"/>
</dbReference>
<dbReference type="InterPro" id="IPR002182">
    <property type="entry name" value="NB-ARC"/>
</dbReference>
<keyword evidence="3" id="KW-0677">Repeat</keyword>
<evidence type="ECO:0000259" key="9">
    <source>
        <dbReference type="Pfam" id="PF23559"/>
    </source>
</evidence>
<evidence type="ECO:0000259" key="7">
    <source>
        <dbReference type="Pfam" id="PF00931"/>
    </source>
</evidence>
<dbReference type="InterPro" id="IPR042197">
    <property type="entry name" value="Apaf_helical"/>
</dbReference>
<evidence type="ECO:0000259" key="8">
    <source>
        <dbReference type="Pfam" id="PF18052"/>
    </source>
</evidence>
<reference evidence="11" key="1">
    <citation type="submission" date="2015-04" db="UniProtKB">
        <authorList>
            <consortium name="EnsemblPlants"/>
        </authorList>
    </citation>
    <scope>IDENTIFICATION</scope>
    <source>
        <strain evidence="11">SL10</strain>
    </source>
</reference>
<dbReference type="Gene3D" id="3.80.10.10">
    <property type="entry name" value="Ribonuclease Inhibitor"/>
    <property type="match status" value="1"/>
</dbReference>
<dbReference type="Pfam" id="PF23598">
    <property type="entry name" value="LRR_14"/>
    <property type="match status" value="1"/>
</dbReference>
<feature type="domain" description="Disease resistance R13L4/SHOC-2-like LRR" evidence="10">
    <location>
        <begin position="580"/>
        <end position="869"/>
    </location>
</feature>
<evidence type="ECO:0000256" key="4">
    <source>
        <dbReference type="ARBA" id="ARBA00022741"/>
    </source>
</evidence>
<dbReference type="Gene3D" id="3.40.50.300">
    <property type="entry name" value="P-loop containing nucleotide triphosphate hydrolases"/>
    <property type="match status" value="1"/>
</dbReference>
<evidence type="ECO:0000256" key="2">
    <source>
        <dbReference type="ARBA" id="ARBA00022614"/>
    </source>
</evidence>
<dbReference type="AlphaFoldDB" id="A0A0E0G6P8"/>
<keyword evidence="4" id="KW-0547">Nucleotide-binding</keyword>
<dbReference type="InterPro" id="IPR036388">
    <property type="entry name" value="WH-like_DNA-bd_sf"/>
</dbReference>
<dbReference type="Pfam" id="PF18052">
    <property type="entry name" value="Rx_N"/>
    <property type="match status" value="1"/>
</dbReference>
<feature type="domain" description="Disease resistance N-terminal" evidence="8">
    <location>
        <begin position="9"/>
        <end position="101"/>
    </location>
</feature>
<dbReference type="Gene3D" id="1.20.5.4130">
    <property type="match status" value="1"/>
</dbReference>
<evidence type="ECO:0008006" key="13">
    <source>
        <dbReference type="Google" id="ProtNLM"/>
    </source>
</evidence>
<evidence type="ECO:0000256" key="6">
    <source>
        <dbReference type="ARBA" id="ARBA00023054"/>
    </source>
</evidence>
<dbReference type="InterPro" id="IPR032675">
    <property type="entry name" value="LRR_dom_sf"/>
</dbReference>
<keyword evidence="12" id="KW-1185">Reference proteome</keyword>
<dbReference type="InterPro" id="IPR027417">
    <property type="entry name" value="P-loop_NTPase"/>
</dbReference>
<dbReference type="InterPro" id="IPR055414">
    <property type="entry name" value="LRR_R13L4/SHOC2-like"/>
</dbReference>
<comment type="similarity">
    <text evidence="1">Belongs to the disease resistance NB-LRR family.</text>
</comment>
<organism evidence="11">
    <name type="scientific">Oryza nivara</name>
    <name type="common">Indian wild rice</name>
    <name type="synonym">Oryza sativa f. spontanea</name>
    <dbReference type="NCBI Taxonomy" id="4536"/>
    <lineage>
        <taxon>Eukaryota</taxon>
        <taxon>Viridiplantae</taxon>
        <taxon>Streptophyta</taxon>
        <taxon>Embryophyta</taxon>
        <taxon>Tracheophyta</taxon>
        <taxon>Spermatophyta</taxon>
        <taxon>Magnoliopsida</taxon>
        <taxon>Liliopsida</taxon>
        <taxon>Poales</taxon>
        <taxon>Poaceae</taxon>
        <taxon>BOP clade</taxon>
        <taxon>Oryzoideae</taxon>
        <taxon>Oryzeae</taxon>
        <taxon>Oryzinae</taxon>
        <taxon>Oryza</taxon>
    </lineage>
</organism>
<accession>A0A0E0G6P8</accession>
<dbReference type="GO" id="GO:0042742">
    <property type="term" value="P:defense response to bacterium"/>
    <property type="evidence" value="ECO:0007669"/>
    <property type="project" value="UniProtKB-ARBA"/>
</dbReference>